<organism evidence="8 9">
    <name type="scientific">Artemisia annua</name>
    <name type="common">Sweet wormwood</name>
    <dbReference type="NCBI Taxonomy" id="35608"/>
    <lineage>
        <taxon>Eukaryota</taxon>
        <taxon>Viridiplantae</taxon>
        <taxon>Streptophyta</taxon>
        <taxon>Embryophyta</taxon>
        <taxon>Tracheophyta</taxon>
        <taxon>Spermatophyta</taxon>
        <taxon>Magnoliopsida</taxon>
        <taxon>eudicotyledons</taxon>
        <taxon>Gunneridae</taxon>
        <taxon>Pentapetalae</taxon>
        <taxon>asterids</taxon>
        <taxon>campanulids</taxon>
        <taxon>Asterales</taxon>
        <taxon>Asteraceae</taxon>
        <taxon>Asteroideae</taxon>
        <taxon>Anthemideae</taxon>
        <taxon>Artemisiinae</taxon>
        <taxon>Artemisia</taxon>
    </lineage>
</organism>
<dbReference type="InterPro" id="IPR008271">
    <property type="entry name" value="Ser/Thr_kinase_AS"/>
</dbReference>
<keyword evidence="2 5" id="KW-0547">Nucleotide-binding</keyword>
<keyword evidence="3 8" id="KW-0418">Kinase</keyword>
<evidence type="ECO:0000256" key="2">
    <source>
        <dbReference type="ARBA" id="ARBA00022741"/>
    </source>
</evidence>
<dbReference type="GO" id="GO:0005886">
    <property type="term" value="C:plasma membrane"/>
    <property type="evidence" value="ECO:0007669"/>
    <property type="project" value="TreeGrafter"/>
</dbReference>
<evidence type="ECO:0000256" key="5">
    <source>
        <dbReference type="PROSITE-ProRule" id="PRU10141"/>
    </source>
</evidence>
<dbReference type="GO" id="GO:0005524">
    <property type="term" value="F:ATP binding"/>
    <property type="evidence" value="ECO:0007669"/>
    <property type="project" value="UniProtKB-UniRule"/>
</dbReference>
<dbReference type="Gene3D" id="1.10.510.10">
    <property type="entry name" value="Transferase(Phosphotransferase) domain 1"/>
    <property type="match status" value="1"/>
</dbReference>
<evidence type="ECO:0000259" key="7">
    <source>
        <dbReference type="PROSITE" id="PS50011"/>
    </source>
</evidence>
<dbReference type="SMART" id="SM00220">
    <property type="entry name" value="S_TKc"/>
    <property type="match status" value="1"/>
</dbReference>
<keyword evidence="9" id="KW-1185">Reference proteome</keyword>
<dbReference type="GO" id="GO:0004674">
    <property type="term" value="F:protein serine/threonine kinase activity"/>
    <property type="evidence" value="ECO:0007669"/>
    <property type="project" value="UniProtKB-KW"/>
</dbReference>
<accession>A0A2U1N1C5</accession>
<dbReference type="STRING" id="35608.A0A2U1N1C5"/>
<dbReference type="InterPro" id="IPR011009">
    <property type="entry name" value="Kinase-like_dom_sf"/>
</dbReference>
<dbReference type="PANTHER" id="PTHR27003">
    <property type="entry name" value="OS07G0166700 PROTEIN"/>
    <property type="match status" value="1"/>
</dbReference>
<feature type="binding site" evidence="5">
    <location>
        <position position="54"/>
    </location>
    <ligand>
        <name>ATP</name>
        <dbReference type="ChEBI" id="CHEBI:30616"/>
    </ligand>
</feature>
<evidence type="ECO:0000256" key="6">
    <source>
        <dbReference type="RuleBase" id="RU000304"/>
    </source>
</evidence>
<keyword evidence="4 5" id="KW-0067">ATP-binding</keyword>
<dbReference type="Pfam" id="PF00069">
    <property type="entry name" value="Pkinase"/>
    <property type="match status" value="1"/>
</dbReference>
<protein>
    <submittedName>
        <fullName evidence="8">Serine/threonine/dual specificity protein kinase, catalytic domain-containing protein</fullName>
    </submittedName>
</protein>
<evidence type="ECO:0000256" key="1">
    <source>
        <dbReference type="ARBA" id="ARBA00022679"/>
    </source>
</evidence>
<evidence type="ECO:0000313" key="9">
    <source>
        <dbReference type="Proteomes" id="UP000245207"/>
    </source>
</evidence>
<dbReference type="InterPro" id="IPR017441">
    <property type="entry name" value="Protein_kinase_ATP_BS"/>
</dbReference>
<name>A0A2U1N1C5_ARTAN</name>
<dbReference type="PROSITE" id="PS00107">
    <property type="entry name" value="PROTEIN_KINASE_ATP"/>
    <property type="match status" value="1"/>
</dbReference>
<keyword evidence="6" id="KW-0723">Serine/threonine-protein kinase</keyword>
<dbReference type="OrthoDB" id="4062651at2759"/>
<dbReference type="Gene3D" id="3.30.200.20">
    <property type="entry name" value="Phosphorylase Kinase, domain 1"/>
    <property type="match status" value="1"/>
</dbReference>
<gene>
    <name evidence="8" type="ORF">CTI12_AA311040</name>
</gene>
<reference evidence="8 9" key="1">
    <citation type="journal article" date="2018" name="Mol. Plant">
        <title>The genome of Artemisia annua provides insight into the evolution of Asteraceae family and artemisinin biosynthesis.</title>
        <authorList>
            <person name="Shen Q."/>
            <person name="Zhang L."/>
            <person name="Liao Z."/>
            <person name="Wang S."/>
            <person name="Yan T."/>
            <person name="Shi P."/>
            <person name="Liu M."/>
            <person name="Fu X."/>
            <person name="Pan Q."/>
            <person name="Wang Y."/>
            <person name="Lv Z."/>
            <person name="Lu X."/>
            <person name="Zhang F."/>
            <person name="Jiang W."/>
            <person name="Ma Y."/>
            <person name="Chen M."/>
            <person name="Hao X."/>
            <person name="Li L."/>
            <person name="Tang Y."/>
            <person name="Lv G."/>
            <person name="Zhou Y."/>
            <person name="Sun X."/>
            <person name="Brodelius P.E."/>
            <person name="Rose J.K.C."/>
            <person name="Tang K."/>
        </authorList>
    </citation>
    <scope>NUCLEOTIDE SEQUENCE [LARGE SCALE GENOMIC DNA]</scope>
    <source>
        <strain evidence="9">cv. Huhao1</strain>
        <tissue evidence="8">Leaf</tissue>
    </source>
</reference>
<comment type="similarity">
    <text evidence="6">Belongs to the protein kinase superfamily.</text>
</comment>
<evidence type="ECO:0000256" key="4">
    <source>
        <dbReference type="ARBA" id="ARBA00022840"/>
    </source>
</evidence>
<dbReference type="Proteomes" id="UP000245207">
    <property type="component" value="Unassembled WGS sequence"/>
</dbReference>
<comment type="caution">
    <text evidence="8">The sequence shown here is derived from an EMBL/GenBank/DDBJ whole genome shotgun (WGS) entry which is preliminary data.</text>
</comment>
<sequence length="419" mass="48815">MSLINDFKHLRLSLKYIMSSTNDFGDEPIGKGGFGKVYKGRVALEEGHSMVAFKRLDRVYGQGDTEFWKEIMMLSEYKHENLISLQNFCNDNAERILVYEYASRGSLDHYLGDASLTWIKRLKICLGAARGVNFLHNPMKPFNSVIHRDIKSANILLDENWTAKVSDFGLSKFGPGNDPHSYLVSNVVGTHGYCDPVYMETGVLSKESDVYSFGVVLFEVMCGRLCVEYNDDDKFMHILVHMWKHEYDEKRLDDIIFHLLKGKVDRDSLMTFSAIARKCLNRERKERPTMTEVMEELEIALEQQETHEMAEDQNNLDMQLMIYLDTYWENKLPKDYANLIKLSDDSIQWTTKENLYDVLREGFLIDNHGKWLSASKNMKKKLMIPARAFLQKEEWIWKSLPESRFSFFLILFSSRLVCC</sequence>
<dbReference type="PROSITE" id="PS50011">
    <property type="entry name" value="PROTEIN_KINASE_DOM"/>
    <property type="match status" value="1"/>
</dbReference>
<proteinExistence type="inferred from homology"/>
<dbReference type="AlphaFoldDB" id="A0A2U1N1C5"/>
<dbReference type="InterPro" id="IPR045272">
    <property type="entry name" value="ANXUR1/2-like"/>
</dbReference>
<feature type="domain" description="Protein kinase" evidence="7">
    <location>
        <begin position="23"/>
        <end position="301"/>
    </location>
</feature>
<keyword evidence="1" id="KW-0808">Transferase</keyword>
<evidence type="ECO:0000313" key="8">
    <source>
        <dbReference type="EMBL" id="PWA67302.1"/>
    </source>
</evidence>
<dbReference type="InterPro" id="IPR000719">
    <property type="entry name" value="Prot_kinase_dom"/>
</dbReference>
<dbReference type="EMBL" id="PKPP01003858">
    <property type="protein sequence ID" value="PWA67302.1"/>
    <property type="molecule type" value="Genomic_DNA"/>
</dbReference>
<dbReference type="SUPFAM" id="SSF56112">
    <property type="entry name" value="Protein kinase-like (PK-like)"/>
    <property type="match status" value="1"/>
</dbReference>
<dbReference type="PROSITE" id="PS00108">
    <property type="entry name" value="PROTEIN_KINASE_ST"/>
    <property type="match status" value="1"/>
</dbReference>
<dbReference type="GO" id="GO:0009506">
    <property type="term" value="C:plasmodesma"/>
    <property type="evidence" value="ECO:0007669"/>
    <property type="project" value="TreeGrafter"/>
</dbReference>
<dbReference type="GO" id="GO:0004714">
    <property type="term" value="F:transmembrane receptor protein tyrosine kinase activity"/>
    <property type="evidence" value="ECO:0007669"/>
    <property type="project" value="InterPro"/>
</dbReference>
<evidence type="ECO:0000256" key="3">
    <source>
        <dbReference type="ARBA" id="ARBA00022777"/>
    </source>
</evidence>
<dbReference type="PANTHER" id="PTHR27003:SF448">
    <property type="entry name" value="PROTEIN KINASE DOMAIN-CONTAINING PROTEIN"/>
    <property type="match status" value="1"/>
</dbReference>